<dbReference type="InterPro" id="IPR010737">
    <property type="entry name" value="4-carb_acid_sugar_kinase_N"/>
</dbReference>
<evidence type="ECO:0000256" key="2">
    <source>
        <dbReference type="ARBA" id="ARBA00022679"/>
    </source>
</evidence>
<dbReference type="GeneID" id="77466868"/>
<evidence type="ECO:0000259" key="7">
    <source>
        <dbReference type="Pfam" id="PF07005"/>
    </source>
</evidence>
<keyword evidence="6" id="KW-0119">Carbohydrate metabolism</keyword>
<keyword evidence="3" id="KW-0547">Nucleotide-binding</keyword>
<evidence type="ECO:0000313" key="9">
    <source>
        <dbReference type="EMBL" id="AVQ30173.1"/>
    </source>
</evidence>
<feature type="domain" description="Four-carbon acid sugar kinase N-terminal" evidence="7">
    <location>
        <begin position="4"/>
        <end position="218"/>
    </location>
</feature>
<protein>
    <submittedName>
        <fullName evidence="9">Four-carbon acid sugar kinase family protein</fullName>
    </submittedName>
</protein>
<dbReference type="Pfam" id="PF17042">
    <property type="entry name" value="NBD_C"/>
    <property type="match status" value="1"/>
</dbReference>
<keyword evidence="2" id="KW-0808">Transferase</keyword>
<evidence type="ECO:0000259" key="8">
    <source>
        <dbReference type="Pfam" id="PF17042"/>
    </source>
</evidence>
<dbReference type="RefSeq" id="WP_005949274.1">
    <property type="nucleotide sequence ID" value="NZ_CP028103.1"/>
</dbReference>
<name>A0ABM6U1N0_FUSVA</name>
<accession>A0ABM6U1N0</accession>
<comment type="similarity">
    <text evidence="1">Belongs to the four-carbon acid sugar kinase family.</text>
</comment>
<evidence type="ECO:0000256" key="3">
    <source>
        <dbReference type="ARBA" id="ARBA00022741"/>
    </source>
</evidence>
<proteinExistence type="inferred from homology"/>
<dbReference type="Proteomes" id="UP000241238">
    <property type="component" value="Chromosome"/>
</dbReference>
<dbReference type="InterPro" id="IPR042213">
    <property type="entry name" value="NBD_C_sf"/>
</dbReference>
<keyword evidence="5" id="KW-0067">ATP-binding</keyword>
<sequence>MIKLVIIADDLTGALDTGVQFSKKNISTIVTADLNFNTEEISKDADVIVIDTESRHISAVEAKKRVKSVLSKFDKKKIKFFYKKTDSTLRGNIGSEIEGFMEGLDINEVSFIPAFPLSKRTVKDGILYVNDVKLSETQFAMDILNPVTDSFIPNIINKQSNINVEIKDINTDFPSKIDKEKNIYIFDSQNMEDMENIGKILYDKNKLNYTIGNAGFAEILTHYIKTDTKKEDIILEDNKVLFVCGSVNITSLKQCKYAEKTGYCSDTLNFNDIILENYKNSDNYINTKEYFKEKINNNNKFLLKTSDSEDVIKKAIEYTEKNSISMENLTSNIANSTGQLVSDLIKEQNIRNMIVFGGDTLIGILKNIECQYIIPVSEIFPGVVFTKAVGKETAINVITKAGGFGEENIIERINEFLEKHSI</sequence>
<gene>
    <name evidence="9" type="ORF">C4N18_02610</name>
</gene>
<dbReference type="EMBL" id="CP028103">
    <property type="protein sequence ID" value="AVQ30173.1"/>
    <property type="molecule type" value="Genomic_DNA"/>
</dbReference>
<dbReference type="Gene3D" id="3.40.50.10840">
    <property type="entry name" value="Putative sugar-binding, N-terminal domain"/>
    <property type="match status" value="1"/>
</dbReference>
<dbReference type="Gene3D" id="3.40.980.20">
    <property type="entry name" value="Four-carbon acid sugar kinase, nucleotide binding domain"/>
    <property type="match status" value="1"/>
</dbReference>
<evidence type="ECO:0000256" key="1">
    <source>
        <dbReference type="ARBA" id="ARBA00005715"/>
    </source>
</evidence>
<dbReference type="InterPro" id="IPR037051">
    <property type="entry name" value="4-carb_acid_sugar_kinase_N_sf"/>
</dbReference>
<evidence type="ECO:0000313" key="10">
    <source>
        <dbReference type="Proteomes" id="UP000241238"/>
    </source>
</evidence>
<dbReference type="Pfam" id="PF07005">
    <property type="entry name" value="SBD_N"/>
    <property type="match status" value="1"/>
</dbReference>
<keyword evidence="10" id="KW-1185">Reference proteome</keyword>
<evidence type="ECO:0000256" key="5">
    <source>
        <dbReference type="ARBA" id="ARBA00022840"/>
    </source>
</evidence>
<dbReference type="GO" id="GO:0016301">
    <property type="term" value="F:kinase activity"/>
    <property type="evidence" value="ECO:0007669"/>
    <property type="project" value="UniProtKB-KW"/>
</dbReference>
<organism evidence="9 10">
    <name type="scientific">Fusobacterium varium ATCC 27725</name>
    <dbReference type="NCBI Taxonomy" id="469618"/>
    <lineage>
        <taxon>Bacteria</taxon>
        <taxon>Fusobacteriati</taxon>
        <taxon>Fusobacteriota</taxon>
        <taxon>Fusobacteriia</taxon>
        <taxon>Fusobacteriales</taxon>
        <taxon>Fusobacteriaceae</taxon>
        <taxon>Fusobacterium</taxon>
    </lineage>
</organism>
<dbReference type="InterPro" id="IPR031475">
    <property type="entry name" value="NBD_C"/>
</dbReference>
<reference evidence="10" key="1">
    <citation type="journal article" date="2018" name="MSphere">
        <title>Fusobacterium Genomics Using MinION and Illumina Sequencing Enables Genome Completion and Correction.</title>
        <authorList>
            <person name="Todd S.M."/>
            <person name="Settlage R.E."/>
            <person name="Lahmers K.K."/>
            <person name="Slade D.J."/>
        </authorList>
    </citation>
    <scope>NUCLEOTIDE SEQUENCE [LARGE SCALE GENOMIC DNA]</scope>
    <source>
        <strain evidence="10">ATCC 27725</strain>
    </source>
</reference>
<keyword evidence="4 9" id="KW-0418">Kinase</keyword>
<dbReference type="SUPFAM" id="SSF142764">
    <property type="entry name" value="YgbK-like"/>
    <property type="match status" value="1"/>
</dbReference>
<evidence type="ECO:0000256" key="6">
    <source>
        <dbReference type="ARBA" id="ARBA00023277"/>
    </source>
</evidence>
<evidence type="ECO:0000256" key="4">
    <source>
        <dbReference type="ARBA" id="ARBA00022777"/>
    </source>
</evidence>
<feature type="domain" description="Four-carbon acid sugar kinase nucleotide binding" evidence="8">
    <location>
        <begin position="241"/>
        <end position="409"/>
    </location>
</feature>